<sequence>RKLVSDEAERTGKLLADMEMRARRLPQGSLCENKGYLYRVFYEAGKRRQVIIPKGFEGREELVDELRERRYLSEAIPVLRGNLECCDRFAKGFRPYDPWEIGRGLPSVYGGYDRGKLLLPGDVDPEAWAAERYEINDGFPEGKLYSSEGGVWTRSKAEADIATKLEQHGLVFRYEELIHVGGRVMSPDFSVLHPVERRVKYWEHLGMMDDPEYAARAVEKLCHYGEWGIRLGDELIVTWETRGRPLLFSQINGCIERYLK</sequence>
<dbReference type="EMBL" id="DVOB01000176">
    <property type="protein sequence ID" value="HIU96689.1"/>
    <property type="molecule type" value="Genomic_DNA"/>
</dbReference>
<gene>
    <name evidence="1" type="ORF">IAD25_08310</name>
</gene>
<proteinExistence type="predicted"/>
<name>A0A9D1N7P2_9FIRM</name>
<feature type="non-terminal residue" evidence="1">
    <location>
        <position position="1"/>
    </location>
</feature>
<organism evidence="1 2">
    <name type="scientific">Candidatus Allocopromorpha excrementipullorum</name>
    <dbReference type="NCBI Taxonomy" id="2840743"/>
    <lineage>
        <taxon>Bacteria</taxon>
        <taxon>Bacillati</taxon>
        <taxon>Bacillota</taxon>
        <taxon>Clostridia</taxon>
        <taxon>Eubacteriales</taxon>
        <taxon>Eubacteriaceae</taxon>
        <taxon>Eubacteriaceae incertae sedis</taxon>
        <taxon>Candidatus Allocopromorpha</taxon>
    </lineage>
</organism>
<dbReference type="AlphaFoldDB" id="A0A9D1N7P2"/>
<reference evidence="1" key="1">
    <citation type="submission" date="2020-10" db="EMBL/GenBank/DDBJ databases">
        <authorList>
            <person name="Gilroy R."/>
        </authorList>
    </citation>
    <scope>NUCLEOTIDE SEQUENCE</scope>
    <source>
        <strain evidence="1">ChiSjej4B22-8349</strain>
    </source>
</reference>
<evidence type="ECO:0000313" key="2">
    <source>
        <dbReference type="Proteomes" id="UP000824130"/>
    </source>
</evidence>
<reference evidence="1" key="2">
    <citation type="journal article" date="2021" name="PeerJ">
        <title>Extensive microbial diversity within the chicken gut microbiome revealed by metagenomics and culture.</title>
        <authorList>
            <person name="Gilroy R."/>
            <person name="Ravi A."/>
            <person name="Getino M."/>
            <person name="Pursley I."/>
            <person name="Horton D.L."/>
            <person name="Alikhan N.F."/>
            <person name="Baker D."/>
            <person name="Gharbi K."/>
            <person name="Hall N."/>
            <person name="Watson M."/>
            <person name="Adriaenssens E.M."/>
            <person name="Foster-Nyarko E."/>
            <person name="Jarju S."/>
            <person name="Secka A."/>
            <person name="Antonio M."/>
            <person name="Oren A."/>
            <person name="Chaudhuri R.R."/>
            <person name="La Ragione R."/>
            <person name="Hildebrand F."/>
            <person name="Pallen M.J."/>
        </authorList>
    </citation>
    <scope>NUCLEOTIDE SEQUENCE</scope>
    <source>
        <strain evidence="1">ChiSjej4B22-8349</strain>
    </source>
</reference>
<accession>A0A9D1N7P2</accession>
<dbReference type="Proteomes" id="UP000824130">
    <property type="component" value="Unassembled WGS sequence"/>
</dbReference>
<comment type="caution">
    <text evidence="1">The sequence shown here is derived from an EMBL/GenBank/DDBJ whole genome shotgun (WGS) entry which is preliminary data.</text>
</comment>
<protein>
    <submittedName>
        <fullName evidence="1">Uncharacterized protein</fullName>
    </submittedName>
</protein>
<evidence type="ECO:0000313" key="1">
    <source>
        <dbReference type="EMBL" id="HIU96689.1"/>
    </source>
</evidence>